<dbReference type="AlphaFoldDB" id="A0AAE1MI85"/>
<dbReference type="Proteomes" id="UP001293593">
    <property type="component" value="Unassembled WGS sequence"/>
</dbReference>
<dbReference type="PANTHER" id="PTHR36766:SF42">
    <property type="entry name" value="NB-ARC DOMAIN DISEASE RESISTANCE PROTEIN"/>
    <property type="match status" value="1"/>
</dbReference>
<evidence type="ECO:0000313" key="5">
    <source>
        <dbReference type="Proteomes" id="UP001293593"/>
    </source>
</evidence>
<proteinExistence type="predicted"/>
<sequence length="334" mass="38047">MDAKEANLAEKQILEVLQPHPHLNRLRIKRYFGTQLPHWMRIPTLKDLTFLELEDCKNVFCISCLKNLPSLRCLILQNMEHLQYVDDGSYVDGVARAFNLKFLLLEKLPSLKKLSREDGDNMFPCLVMLQIYQCPKLILPCLPSVTSLIMFKECNRALLLSIQNLHNLEKLWFLGDKEVTSFPDGMLQCFTCLKELHIFRLEKLEVLPTELSSLKALQVLHIEECNNLQTLTEEALQGLCSLKKLAILECAKFKLSAGFQNLVALEDLTIAGCPEVEDLHECLQHIKGLQSLTLDDLPNLASLPNWLGNLRSLKSLTISRCPKLMSLPTSIQLL</sequence>
<keyword evidence="2" id="KW-0611">Plant defense</keyword>
<feature type="domain" description="R13L1/DRL21-like LRR repeat region" evidence="3">
    <location>
        <begin position="6"/>
        <end position="79"/>
    </location>
</feature>
<dbReference type="SUPFAM" id="SSF52047">
    <property type="entry name" value="RNI-like"/>
    <property type="match status" value="1"/>
</dbReference>
<evidence type="ECO:0000259" key="3">
    <source>
        <dbReference type="Pfam" id="PF25019"/>
    </source>
</evidence>
<dbReference type="SUPFAM" id="SSF52058">
    <property type="entry name" value="L domain-like"/>
    <property type="match status" value="1"/>
</dbReference>
<dbReference type="InterPro" id="IPR032675">
    <property type="entry name" value="LRR_dom_sf"/>
</dbReference>
<evidence type="ECO:0000256" key="2">
    <source>
        <dbReference type="ARBA" id="ARBA00022821"/>
    </source>
</evidence>
<accession>A0AAE1MI85</accession>
<evidence type="ECO:0000256" key="1">
    <source>
        <dbReference type="ARBA" id="ARBA00022614"/>
    </source>
</evidence>
<protein>
    <recommendedName>
        <fullName evidence="3">R13L1/DRL21-like LRR repeat region domain-containing protein</fullName>
    </recommendedName>
</protein>
<dbReference type="Pfam" id="PF25019">
    <property type="entry name" value="LRR_R13L1-DRL21"/>
    <property type="match status" value="1"/>
</dbReference>
<dbReference type="Gene3D" id="3.80.10.10">
    <property type="entry name" value="Ribonuclease Inhibitor"/>
    <property type="match status" value="2"/>
</dbReference>
<name>A0AAE1MI85_9FABA</name>
<dbReference type="InterPro" id="IPR056789">
    <property type="entry name" value="LRR_R13L1-DRL21"/>
</dbReference>
<organism evidence="4 5">
    <name type="scientific">Acacia crassicarpa</name>
    <name type="common">northern wattle</name>
    <dbReference type="NCBI Taxonomy" id="499986"/>
    <lineage>
        <taxon>Eukaryota</taxon>
        <taxon>Viridiplantae</taxon>
        <taxon>Streptophyta</taxon>
        <taxon>Embryophyta</taxon>
        <taxon>Tracheophyta</taxon>
        <taxon>Spermatophyta</taxon>
        <taxon>Magnoliopsida</taxon>
        <taxon>eudicotyledons</taxon>
        <taxon>Gunneridae</taxon>
        <taxon>Pentapetalae</taxon>
        <taxon>rosids</taxon>
        <taxon>fabids</taxon>
        <taxon>Fabales</taxon>
        <taxon>Fabaceae</taxon>
        <taxon>Caesalpinioideae</taxon>
        <taxon>mimosoid clade</taxon>
        <taxon>Acacieae</taxon>
        <taxon>Acacia</taxon>
    </lineage>
</organism>
<dbReference type="PANTHER" id="PTHR36766">
    <property type="entry name" value="PLANT BROAD-SPECTRUM MILDEW RESISTANCE PROTEIN RPW8"/>
    <property type="match status" value="1"/>
</dbReference>
<dbReference type="GO" id="GO:0006952">
    <property type="term" value="P:defense response"/>
    <property type="evidence" value="ECO:0007669"/>
    <property type="project" value="UniProtKB-KW"/>
</dbReference>
<comment type="caution">
    <text evidence="4">The sequence shown here is derived from an EMBL/GenBank/DDBJ whole genome shotgun (WGS) entry which is preliminary data.</text>
</comment>
<reference evidence="4" key="1">
    <citation type="submission" date="2023-10" db="EMBL/GenBank/DDBJ databases">
        <title>Chromosome-level genome of the transformable northern wattle, Acacia crassicarpa.</title>
        <authorList>
            <person name="Massaro I."/>
            <person name="Sinha N.R."/>
            <person name="Poethig S."/>
            <person name="Leichty A.R."/>
        </authorList>
    </citation>
    <scope>NUCLEOTIDE SEQUENCE</scope>
    <source>
        <strain evidence="4">Acra3RX</strain>
        <tissue evidence="4">Leaf</tissue>
    </source>
</reference>
<gene>
    <name evidence="4" type="ORF">QN277_004289</name>
</gene>
<keyword evidence="5" id="KW-1185">Reference proteome</keyword>
<dbReference type="EMBL" id="JAWXYG010000010">
    <property type="protein sequence ID" value="KAK4261266.1"/>
    <property type="molecule type" value="Genomic_DNA"/>
</dbReference>
<keyword evidence="1" id="KW-0433">Leucine-rich repeat</keyword>
<evidence type="ECO:0000313" key="4">
    <source>
        <dbReference type="EMBL" id="KAK4261266.1"/>
    </source>
</evidence>